<accession>A0ACC2S8Q4</accession>
<reference evidence="1" key="1">
    <citation type="submission" date="2022-04" db="EMBL/GenBank/DDBJ databases">
        <title>Genome of the entomopathogenic fungus Entomophthora muscae.</title>
        <authorList>
            <person name="Elya C."/>
            <person name="Lovett B.R."/>
            <person name="Lee E."/>
            <person name="Macias A.M."/>
            <person name="Hajek A.E."/>
            <person name="De Bivort B.L."/>
            <person name="Kasson M.T."/>
            <person name="De Fine Licht H.H."/>
            <person name="Stajich J.E."/>
        </authorList>
    </citation>
    <scope>NUCLEOTIDE SEQUENCE</scope>
    <source>
        <strain evidence="1">Berkeley</strain>
    </source>
</reference>
<name>A0ACC2S8Q4_9FUNG</name>
<sequence>MAMMMYAGLSSYMFAGERIVYRMRKAYMKSVLHMDMTWFDTLGAGEITTRLTSDIDRVRDGVGEKLALLIMDTGIVLGVISISFLLSAKASCLRMLVNYNLLHRVNGREFLRPEVSHPRHGGIRRCRQLS</sequence>
<comment type="caution">
    <text evidence="1">The sequence shown here is derived from an EMBL/GenBank/DDBJ whole genome shotgun (WGS) entry which is preliminary data.</text>
</comment>
<evidence type="ECO:0000313" key="2">
    <source>
        <dbReference type="Proteomes" id="UP001165960"/>
    </source>
</evidence>
<evidence type="ECO:0000313" key="1">
    <source>
        <dbReference type="EMBL" id="KAJ9058521.1"/>
    </source>
</evidence>
<dbReference type="EMBL" id="QTSX02005719">
    <property type="protein sequence ID" value="KAJ9058521.1"/>
    <property type="molecule type" value="Genomic_DNA"/>
</dbReference>
<proteinExistence type="predicted"/>
<protein>
    <submittedName>
        <fullName evidence="1">tRNA N6-adenosine threonylcarbamoyltransferase</fullName>
    </submittedName>
</protein>
<keyword evidence="2" id="KW-1185">Reference proteome</keyword>
<organism evidence="1 2">
    <name type="scientific">Entomophthora muscae</name>
    <dbReference type="NCBI Taxonomy" id="34485"/>
    <lineage>
        <taxon>Eukaryota</taxon>
        <taxon>Fungi</taxon>
        <taxon>Fungi incertae sedis</taxon>
        <taxon>Zoopagomycota</taxon>
        <taxon>Entomophthoromycotina</taxon>
        <taxon>Entomophthoromycetes</taxon>
        <taxon>Entomophthorales</taxon>
        <taxon>Entomophthoraceae</taxon>
        <taxon>Entomophthora</taxon>
    </lineage>
</organism>
<gene>
    <name evidence="1" type="primary">pgp-2</name>
    <name evidence="1" type="ORF">DSO57_1011461</name>
</gene>
<dbReference type="Proteomes" id="UP001165960">
    <property type="component" value="Unassembled WGS sequence"/>
</dbReference>